<dbReference type="Proteomes" id="UP000006039">
    <property type="component" value="Unassembled WGS sequence"/>
</dbReference>
<evidence type="ECO:0000313" key="4">
    <source>
        <dbReference type="Proteomes" id="UP000006039"/>
    </source>
</evidence>
<reference evidence="3" key="4">
    <citation type="journal article" date="2015" name="G3 (Bethesda)">
        <title>Genome sequences of three phytopathogenic species of the Magnaporthaceae family of fungi.</title>
        <authorList>
            <person name="Okagaki L.H."/>
            <person name="Nunes C.C."/>
            <person name="Sailsbery J."/>
            <person name="Clay B."/>
            <person name="Brown D."/>
            <person name="John T."/>
            <person name="Oh Y."/>
            <person name="Young N."/>
            <person name="Fitzgerald M."/>
            <person name="Haas B.J."/>
            <person name="Zeng Q."/>
            <person name="Young S."/>
            <person name="Adiconis X."/>
            <person name="Fan L."/>
            <person name="Levin J.Z."/>
            <person name="Mitchell T.K."/>
            <person name="Okubara P.A."/>
            <person name="Farman M.L."/>
            <person name="Kohn L.M."/>
            <person name="Birren B."/>
            <person name="Ma L.-J."/>
            <person name="Dean R.A."/>
        </authorList>
    </citation>
    <scope>NUCLEOTIDE SEQUENCE</scope>
    <source>
        <strain evidence="3">R3-111a-1</strain>
    </source>
</reference>
<evidence type="ECO:0000256" key="1">
    <source>
        <dbReference type="SAM" id="MobiDB-lite"/>
    </source>
</evidence>
<dbReference type="EMBL" id="GL385396">
    <property type="protein sequence ID" value="EJT79153.1"/>
    <property type="molecule type" value="Genomic_DNA"/>
</dbReference>
<proteinExistence type="predicted"/>
<organism evidence="2">
    <name type="scientific">Gaeumannomyces tritici (strain R3-111a-1)</name>
    <name type="common">Wheat and barley take-all root rot fungus</name>
    <name type="synonym">Gaeumannomyces graminis var. tritici</name>
    <dbReference type="NCBI Taxonomy" id="644352"/>
    <lineage>
        <taxon>Eukaryota</taxon>
        <taxon>Fungi</taxon>
        <taxon>Dikarya</taxon>
        <taxon>Ascomycota</taxon>
        <taxon>Pezizomycotina</taxon>
        <taxon>Sordariomycetes</taxon>
        <taxon>Sordariomycetidae</taxon>
        <taxon>Magnaporthales</taxon>
        <taxon>Magnaporthaceae</taxon>
        <taxon>Gaeumannomyces</taxon>
    </lineage>
</organism>
<dbReference type="HOGENOM" id="CLU_1815921_0_0_1"/>
<evidence type="ECO:0000313" key="2">
    <source>
        <dbReference type="EMBL" id="EJT79153.1"/>
    </source>
</evidence>
<keyword evidence="4" id="KW-1185">Reference proteome</keyword>
<reference evidence="2" key="2">
    <citation type="submission" date="2010-07" db="EMBL/GenBank/DDBJ databases">
        <authorList>
            <consortium name="The Broad Institute Genome Sequencing Platform"/>
            <consortium name="Broad Institute Genome Sequencing Center for Infectious Disease"/>
            <person name="Ma L.-J."/>
            <person name="Dead R."/>
            <person name="Young S."/>
            <person name="Zeng Q."/>
            <person name="Koehrsen M."/>
            <person name="Alvarado L."/>
            <person name="Berlin A."/>
            <person name="Chapman S.B."/>
            <person name="Chen Z."/>
            <person name="Freedman E."/>
            <person name="Gellesch M."/>
            <person name="Goldberg J."/>
            <person name="Griggs A."/>
            <person name="Gujja S."/>
            <person name="Heilman E.R."/>
            <person name="Heiman D."/>
            <person name="Hepburn T."/>
            <person name="Howarth C."/>
            <person name="Jen D."/>
            <person name="Larson L."/>
            <person name="Mehta T."/>
            <person name="Neiman D."/>
            <person name="Pearson M."/>
            <person name="Roberts A."/>
            <person name="Saif S."/>
            <person name="Shea T."/>
            <person name="Shenoy N."/>
            <person name="Sisk P."/>
            <person name="Stolte C."/>
            <person name="Sykes S."/>
            <person name="Walk T."/>
            <person name="White J."/>
            <person name="Yandava C."/>
            <person name="Haas B."/>
            <person name="Nusbaum C."/>
            <person name="Birren B."/>
        </authorList>
    </citation>
    <scope>NUCLEOTIDE SEQUENCE</scope>
    <source>
        <strain evidence="2">R3-111a-1</strain>
    </source>
</reference>
<reference evidence="3" key="5">
    <citation type="submission" date="2018-04" db="UniProtKB">
        <authorList>
            <consortium name="EnsemblFungi"/>
        </authorList>
    </citation>
    <scope>IDENTIFICATION</scope>
    <source>
        <strain evidence="3">R3-111a-1</strain>
    </source>
</reference>
<reference evidence="2" key="3">
    <citation type="submission" date="2010-09" db="EMBL/GenBank/DDBJ databases">
        <title>Annotation of Gaeumannomyces graminis var. tritici R3-111a-1.</title>
        <authorList>
            <consortium name="The Broad Institute Genome Sequencing Platform"/>
            <person name="Ma L.-J."/>
            <person name="Dead R."/>
            <person name="Young S.K."/>
            <person name="Zeng Q."/>
            <person name="Gargeya S."/>
            <person name="Fitzgerald M."/>
            <person name="Haas B."/>
            <person name="Abouelleil A."/>
            <person name="Alvarado L."/>
            <person name="Arachchi H.M."/>
            <person name="Berlin A."/>
            <person name="Brown A."/>
            <person name="Chapman S.B."/>
            <person name="Chen Z."/>
            <person name="Dunbar C."/>
            <person name="Freedman E."/>
            <person name="Gearin G."/>
            <person name="Gellesch M."/>
            <person name="Goldberg J."/>
            <person name="Griggs A."/>
            <person name="Gujja S."/>
            <person name="Heiman D."/>
            <person name="Howarth C."/>
            <person name="Larson L."/>
            <person name="Lui A."/>
            <person name="MacDonald P.J.P."/>
            <person name="Mehta T."/>
            <person name="Montmayeur A."/>
            <person name="Murphy C."/>
            <person name="Neiman D."/>
            <person name="Pearson M."/>
            <person name="Priest M."/>
            <person name="Roberts A."/>
            <person name="Saif S."/>
            <person name="Shea T."/>
            <person name="Shenoy N."/>
            <person name="Sisk P."/>
            <person name="Stolte C."/>
            <person name="Sykes S."/>
            <person name="Yandava C."/>
            <person name="Wortman J."/>
            <person name="Nusbaum C."/>
            <person name="Birren B."/>
        </authorList>
    </citation>
    <scope>NUCLEOTIDE SEQUENCE</scope>
    <source>
        <strain evidence="2">R3-111a-1</strain>
    </source>
</reference>
<protein>
    <submittedName>
        <fullName evidence="2 3">Uncharacterized protein</fullName>
    </submittedName>
</protein>
<dbReference type="RefSeq" id="XP_009220298.1">
    <property type="nucleotide sequence ID" value="XM_009222034.1"/>
</dbReference>
<accession>J3NSJ0</accession>
<dbReference type="VEuPathDB" id="FungiDB:GGTG_04241"/>
<gene>
    <name evidence="3" type="primary">20344699</name>
    <name evidence="2" type="ORF">GGTG_04241</name>
</gene>
<reference evidence="4" key="1">
    <citation type="submission" date="2010-07" db="EMBL/GenBank/DDBJ databases">
        <title>The genome sequence of Gaeumannomyces graminis var. tritici strain R3-111a-1.</title>
        <authorList>
            <consortium name="The Broad Institute Genome Sequencing Platform"/>
            <person name="Ma L.-J."/>
            <person name="Dead R."/>
            <person name="Young S."/>
            <person name="Zeng Q."/>
            <person name="Koehrsen M."/>
            <person name="Alvarado L."/>
            <person name="Berlin A."/>
            <person name="Chapman S.B."/>
            <person name="Chen Z."/>
            <person name="Freedman E."/>
            <person name="Gellesch M."/>
            <person name="Goldberg J."/>
            <person name="Griggs A."/>
            <person name="Gujja S."/>
            <person name="Heilman E.R."/>
            <person name="Heiman D."/>
            <person name="Hepburn T."/>
            <person name="Howarth C."/>
            <person name="Jen D."/>
            <person name="Larson L."/>
            <person name="Mehta T."/>
            <person name="Neiman D."/>
            <person name="Pearson M."/>
            <person name="Roberts A."/>
            <person name="Saif S."/>
            <person name="Shea T."/>
            <person name="Shenoy N."/>
            <person name="Sisk P."/>
            <person name="Stolte C."/>
            <person name="Sykes S."/>
            <person name="Walk T."/>
            <person name="White J."/>
            <person name="Yandava C."/>
            <person name="Haas B."/>
            <person name="Nusbaum C."/>
            <person name="Birren B."/>
        </authorList>
    </citation>
    <scope>NUCLEOTIDE SEQUENCE [LARGE SCALE GENOMIC DNA]</scope>
    <source>
        <strain evidence="4">R3-111a-1</strain>
    </source>
</reference>
<dbReference type="GeneID" id="20344699"/>
<feature type="region of interest" description="Disordered" evidence="1">
    <location>
        <begin position="46"/>
        <end position="92"/>
    </location>
</feature>
<evidence type="ECO:0000313" key="3">
    <source>
        <dbReference type="EnsemblFungi" id="EJT79153"/>
    </source>
</evidence>
<name>J3NSJ0_GAET3</name>
<dbReference type="EnsemblFungi" id="EJT79153">
    <property type="protein sequence ID" value="EJT79153"/>
    <property type="gene ID" value="GGTG_04241"/>
</dbReference>
<dbReference type="OrthoDB" id="5280838at2759"/>
<sequence length="142" mass="15316">MDVKTDGAGRLFACPVLRAFTPPDFAPFFSLPLVSSRATRENGFSVAPFSGSGEATGAKQANLRAARQPELEPTGQGGVGDRRPGFLPLQLTRRTRGRPSWLPDWRSLDNRGPVWSDLDESNVEVEGPIRGNACKPPKIVGS</sequence>
<dbReference type="AlphaFoldDB" id="J3NSJ0"/>